<comment type="caution">
    <text evidence="2">The sequence shown here is derived from an EMBL/GenBank/DDBJ whole genome shotgun (WGS) entry which is preliminary data.</text>
</comment>
<accession>A0ABV0QFY5</accession>
<keyword evidence="3" id="KW-1185">Reference proteome</keyword>
<name>A0ABV0QFY5_9TELE</name>
<feature type="region of interest" description="Disordered" evidence="1">
    <location>
        <begin position="29"/>
        <end position="100"/>
    </location>
</feature>
<protein>
    <submittedName>
        <fullName evidence="2">Uncharacterized protein</fullName>
    </submittedName>
</protein>
<evidence type="ECO:0000256" key="1">
    <source>
        <dbReference type="SAM" id="MobiDB-lite"/>
    </source>
</evidence>
<dbReference type="EMBL" id="JAHRIN010009218">
    <property type="protein sequence ID" value="MEQ2194412.1"/>
    <property type="molecule type" value="Genomic_DNA"/>
</dbReference>
<feature type="compositionally biased region" description="Gly residues" evidence="1">
    <location>
        <begin position="86"/>
        <end position="100"/>
    </location>
</feature>
<evidence type="ECO:0000313" key="3">
    <source>
        <dbReference type="Proteomes" id="UP001434883"/>
    </source>
</evidence>
<sequence>MKMISRQESSPPGVLTMKKWLFSRLTIKKGESSDVTSQRRPSGKQMVKSVGLIRADSTASAQSTLIEGSDPQPGPPLGRKAEGLSRGLGKGMNDGGECGL</sequence>
<organism evidence="2 3">
    <name type="scientific">Xenoophorus captivus</name>
    <dbReference type="NCBI Taxonomy" id="1517983"/>
    <lineage>
        <taxon>Eukaryota</taxon>
        <taxon>Metazoa</taxon>
        <taxon>Chordata</taxon>
        <taxon>Craniata</taxon>
        <taxon>Vertebrata</taxon>
        <taxon>Euteleostomi</taxon>
        <taxon>Actinopterygii</taxon>
        <taxon>Neopterygii</taxon>
        <taxon>Teleostei</taxon>
        <taxon>Neoteleostei</taxon>
        <taxon>Acanthomorphata</taxon>
        <taxon>Ovalentaria</taxon>
        <taxon>Atherinomorphae</taxon>
        <taxon>Cyprinodontiformes</taxon>
        <taxon>Goodeidae</taxon>
        <taxon>Xenoophorus</taxon>
    </lineage>
</organism>
<gene>
    <name evidence="2" type="ORF">XENOCAPTIV_028984</name>
</gene>
<dbReference type="Proteomes" id="UP001434883">
    <property type="component" value="Unassembled WGS sequence"/>
</dbReference>
<feature type="compositionally biased region" description="Polar residues" evidence="1">
    <location>
        <begin position="57"/>
        <end position="66"/>
    </location>
</feature>
<evidence type="ECO:0000313" key="2">
    <source>
        <dbReference type="EMBL" id="MEQ2194412.1"/>
    </source>
</evidence>
<proteinExistence type="predicted"/>
<reference evidence="2 3" key="1">
    <citation type="submission" date="2021-06" db="EMBL/GenBank/DDBJ databases">
        <authorList>
            <person name="Palmer J.M."/>
        </authorList>
    </citation>
    <scope>NUCLEOTIDE SEQUENCE [LARGE SCALE GENOMIC DNA]</scope>
    <source>
        <strain evidence="2 3">XC_2019</strain>
        <tissue evidence="2">Muscle</tissue>
    </source>
</reference>